<feature type="transmembrane region" description="Helical" evidence="1">
    <location>
        <begin position="25"/>
        <end position="41"/>
    </location>
</feature>
<keyword evidence="1" id="KW-0812">Transmembrane</keyword>
<accession>A0ABR1PWM0</accession>
<name>A0ABR1PWM0_9PEZI</name>
<organism evidence="2 3">
    <name type="scientific">Apiospora aurea</name>
    <dbReference type="NCBI Taxonomy" id="335848"/>
    <lineage>
        <taxon>Eukaryota</taxon>
        <taxon>Fungi</taxon>
        <taxon>Dikarya</taxon>
        <taxon>Ascomycota</taxon>
        <taxon>Pezizomycotina</taxon>
        <taxon>Sordariomycetes</taxon>
        <taxon>Xylariomycetidae</taxon>
        <taxon>Amphisphaeriales</taxon>
        <taxon>Apiosporaceae</taxon>
        <taxon>Apiospora</taxon>
    </lineage>
</organism>
<evidence type="ECO:0000256" key="1">
    <source>
        <dbReference type="SAM" id="Phobius"/>
    </source>
</evidence>
<protein>
    <submittedName>
        <fullName evidence="2">Uncharacterized protein</fullName>
    </submittedName>
</protein>
<evidence type="ECO:0000313" key="2">
    <source>
        <dbReference type="EMBL" id="KAK7941428.1"/>
    </source>
</evidence>
<keyword evidence="1" id="KW-0472">Membrane</keyword>
<dbReference type="GeneID" id="92083099"/>
<dbReference type="Proteomes" id="UP001391051">
    <property type="component" value="Unassembled WGS sequence"/>
</dbReference>
<dbReference type="RefSeq" id="XP_066694180.1">
    <property type="nucleotide sequence ID" value="XM_066850037.1"/>
</dbReference>
<sequence>MPIGGPLLDSEDHPRLDVIKAMGRALPRGGMAVSILVPVFFTEQPQYFWGNLWPSIMLVLLTVITWYPFSGPPMEFVLLRIPVLLTVAINSAIEVDRIRARADLLHEPPRLFPSSVGKPPSRSGSPLSSVGSVVFAGICGGPVPAPSFMDWQSDCSLQFDEVVEEESPVSNVEVIVNPDLEVAPADWQLRL</sequence>
<keyword evidence="1" id="KW-1133">Transmembrane helix</keyword>
<evidence type="ECO:0000313" key="3">
    <source>
        <dbReference type="Proteomes" id="UP001391051"/>
    </source>
</evidence>
<comment type="caution">
    <text evidence="2">The sequence shown here is derived from an EMBL/GenBank/DDBJ whole genome shotgun (WGS) entry which is preliminary data.</text>
</comment>
<dbReference type="EMBL" id="JAQQWE010000009">
    <property type="protein sequence ID" value="KAK7941428.1"/>
    <property type="molecule type" value="Genomic_DNA"/>
</dbReference>
<proteinExistence type="predicted"/>
<feature type="transmembrane region" description="Helical" evidence="1">
    <location>
        <begin position="47"/>
        <end position="69"/>
    </location>
</feature>
<reference evidence="2 3" key="1">
    <citation type="submission" date="2023-01" db="EMBL/GenBank/DDBJ databases">
        <title>Analysis of 21 Apiospora genomes using comparative genomics revels a genus with tremendous synthesis potential of carbohydrate active enzymes and secondary metabolites.</title>
        <authorList>
            <person name="Sorensen T."/>
        </authorList>
    </citation>
    <scope>NUCLEOTIDE SEQUENCE [LARGE SCALE GENOMIC DNA]</scope>
    <source>
        <strain evidence="2 3">CBS 24483</strain>
    </source>
</reference>
<gene>
    <name evidence="2" type="ORF">PG986_013815</name>
</gene>
<keyword evidence="3" id="KW-1185">Reference proteome</keyword>